<dbReference type="OrthoDB" id="1305040at2759"/>
<dbReference type="EMBL" id="KZ664675">
    <property type="protein sequence ID" value="PPS03884.1"/>
    <property type="molecule type" value="Genomic_DNA"/>
</dbReference>
<sequence>MDFDPTQPYPSTVMAWIRLPRLPGHMYKRQVLREIGKTIGKVSKLDFNIDNGMLVERKIRKSGRAGRKDTGETAIEAEGKSRFQVLKNLDGDEFE</sequence>
<dbReference type="Proteomes" id="UP000239757">
    <property type="component" value="Unassembled WGS sequence"/>
</dbReference>
<evidence type="ECO:0000313" key="2">
    <source>
        <dbReference type="Proteomes" id="UP000239757"/>
    </source>
</evidence>
<evidence type="ECO:0000313" key="1">
    <source>
        <dbReference type="EMBL" id="PPS03884.1"/>
    </source>
</evidence>
<protein>
    <submittedName>
        <fullName evidence="1">Uncharacterized protein</fullName>
    </submittedName>
</protein>
<organism evidence="1 2">
    <name type="scientific">Gossypium barbadense</name>
    <name type="common">Sea Island cotton</name>
    <name type="synonym">Hibiscus barbadensis</name>
    <dbReference type="NCBI Taxonomy" id="3634"/>
    <lineage>
        <taxon>Eukaryota</taxon>
        <taxon>Viridiplantae</taxon>
        <taxon>Streptophyta</taxon>
        <taxon>Embryophyta</taxon>
        <taxon>Tracheophyta</taxon>
        <taxon>Spermatophyta</taxon>
        <taxon>Magnoliopsida</taxon>
        <taxon>eudicotyledons</taxon>
        <taxon>Gunneridae</taxon>
        <taxon>Pentapetalae</taxon>
        <taxon>rosids</taxon>
        <taxon>malvids</taxon>
        <taxon>Malvales</taxon>
        <taxon>Malvaceae</taxon>
        <taxon>Malvoideae</taxon>
        <taxon>Gossypium</taxon>
    </lineage>
</organism>
<name>A0A2P5XKM1_GOSBA</name>
<gene>
    <name evidence="1" type="ORF">GOBAR_AA16774</name>
</gene>
<accession>A0A2P5XKM1</accession>
<reference evidence="1 2" key="1">
    <citation type="submission" date="2015-01" db="EMBL/GenBank/DDBJ databases">
        <title>Genome of allotetraploid Gossypium barbadense reveals genomic plasticity and fiber elongation in cotton evolution.</title>
        <authorList>
            <person name="Chen X."/>
            <person name="Liu X."/>
            <person name="Zhao B."/>
            <person name="Zheng H."/>
            <person name="Hu Y."/>
            <person name="Lu G."/>
            <person name="Yang C."/>
            <person name="Chen J."/>
            <person name="Shan C."/>
            <person name="Zhang L."/>
            <person name="Zhou Y."/>
            <person name="Wang L."/>
            <person name="Guo W."/>
            <person name="Bai Y."/>
            <person name="Ruan J."/>
            <person name="Shangguan X."/>
            <person name="Mao Y."/>
            <person name="Jiang J."/>
            <person name="Zhu Y."/>
            <person name="Lei J."/>
            <person name="Kang H."/>
            <person name="Chen S."/>
            <person name="He X."/>
            <person name="Wang R."/>
            <person name="Wang Y."/>
            <person name="Chen J."/>
            <person name="Wang L."/>
            <person name="Yu S."/>
            <person name="Wang B."/>
            <person name="Wei J."/>
            <person name="Song S."/>
            <person name="Lu X."/>
            <person name="Gao Z."/>
            <person name="Gu W."/>
            <person name="Deng X."/>
            <person name="Ma D."/>
            <person name="Wang S."/>
            <person name="Liang W."/>
            <person name="Fang L."/>
            <person name="Cai C."/>
            <person name="Zhu X."/>
            <person name="Zhou B."/>
            <person name="Zhang Y."/>
            <person name="Chen Z."/>
            <person name="Xu S."/>
            <person name="Zhu R."/>
            <person name="Wang S."/>
            <person name="Zhang T."/>
            <person name="Zhao G."/>
        </authorList>
    </citation>
    <scope>NUCLEOTIDE SEQUENCE [LARGE SCALE GENOMIC DNA]</scope>
    <source>
        <strain evidence="2">cv. Xinhai21</strain>
        <tissue evidence="1">Leaf</tissue>
    </source>
</reference>
<dbReference type="AlphaFoldDB" id="A0A2P5XKM1"/>
<dbReference type="PANTHER" id="PTHR31286">
    <property type="entry name" value="GLYCINE-RICH CELL WALL STRUCTURAL PROTEIN 1.8-LIKE"/>
    <property type="match status" value="1"/>
</dbReference>
<proteinExistence type="predicted"/>
<dbReference type="InterPro" id="IPR040256">
    <property type="entry name" value="At4g02000-like"/>
</dbReference>
<dbReference type="PANTHER" id="PTHR31286:SF173">
    <property type="entry name" value="DUF4283 DOMAIN-CONTAINING PROTEIN"/>
    <property type="match status" value="1"/>
</dbReference>